<keyword evidence="5" id="KW-0804">Transcription</keyword>
<dbReference type="GO" id="GO:0000978">
    <property type="term" value="F:RNA polymerase II cis-regulatory region sequence-specific DNA binding"/>
    <property type="evidence" value="ECO:0007669"/>
    <property type="project" value="TreeGrafter"/>
</dbReference>
<dbReference type="FunFam" id="4.10.280.10:FF:000032">
    <property type="entry name" value="Transcription factor bHLH123 family"/>
    <property type="match status" value="1"/>
</dbReference>
<dbReference type="GO" id="GO:0000981">
    <property type="term" value="F:DNA-binding transcription factor activity, RNA polymerase II-specific"/>
    <property type="evidence" value="ECO:0007669"/>
    <property type="project" value="TreeGrafter"/>
</dbReference>
<feature type="domain" description="BHLH" evidence="7">
    <location>
        <begin position="354"/>
        <end position="403"/>
    </location>
</feature>
<dbReference type="GO" id="GO:0005634">
    <property type="term" value="C:nucleus"/>
    <property type="evidence" value="ECO:0007669"/>
    <property type="project" value="UniProtKB-SubCell"/>
</dbReference>
<gene>
    <name evidence="8" type="primary">bHLH112</name>
</gene>
<evidence type="ECO:0000256" key="5">
    <source>
        <dbReference type="ARBA" id="ARBA00023163"/>
    </source>
</evidence>
<comment type="subcellular location">
    <subcellularLocation>
        <location evidence="1">Nucleus</location>
    </subcellularLocation>
</comment>
<dbReference type="GO" id="GO:0046983">
    <property type="term" value="F:protein dimerization activity"/>
    <property type="evidence" value="ECO:0007669"/>
    <property type="project" value="InterPro"/>
</dbReference>
<dbReference type="PANTHER" id="PTHR16223">
    <property type="entry name" value="TRANSCRIPTION FACTOR BHLH83-RELATED"/>
    <property type="match status" value="1"/>
</dbReference>
<dbReference type="PANTHER" id="PTHR16223:SF238">
    <property type="entry name" value="TRANSCRIPTION FACTOR BHLH114"/>
    <property type="match status" value="1"/>
</dbReference>
<evidence type="ECO:0000313" key="8">
    <source>
        <dbReference type="EMBL" id="QKZ25447.1"/>
    </source>
</evidence>
<name>A0A7D5DEW2_BETPL</name>
<dbReference type="PROSITE" id="PS50888">
    <property type="entry name" value="BHLH"/>
    <property type="match status" value="1"/>
</dbReference>
<comment type="subunit">
    <text evidence="2">Homodimer.</text>
</comment>
<dbReference type="InterPro" id="IPR045843">
    <property type="entry name" value="IND-like"/>
</dbReference>
<protein>
    <submittedName>
        <fullName evidence="8">Transcription factor bHLH112</fullName>
    </submittedName>
</protein>
<evidence type="ECO:0000256" key="4">
    <source>
        <dbReference type="ARBA" id="ARBA00023125"/>
    </source>
</evidence>
<keyword evidence="6" id="KW-0539">Nucleus</keyword>
<dbReference type="InterPro" id="IPR045239">
    <property type="entry name" value="bHLH95_bHLH"/>
</dbReference>
<sequence>MAEEFQAGVCGGNWWMATSRSPFAGTTSPCSMALNDTGGYAWSDMVDMKGRSTTCEDTNSVSDQNSMVFQDVQKPQQADSATGSSSILIDSTLQMMGFGFSSPSTTTTSDWNQALLRGSGRGESNYNSMLQEDMNSRLNYNSNSSQIQKNWSPKNMSSTGGEDLSNITAFKSINQDFPLDTVSSSSGNCTVTCQGISAGFPVGSSTSYGYPSTVVLQSLFDHHHPDSQPQQSLFNNNQSMNYSSSTANYGTNSCNDQLLPSWAKFSPSMSKQQSWGLHLSNKTHFWNASTAALTDNARPGIFPPSQPQYLLPAFEEKPKCSNLTTKTNIDDVQDSVSVVKKSNSSEPVFKRPRIETPSPLPTFKVRKEKLGDRITALQQLVSPFGKTDTASVLHEAIEYIKFLHDQVSVLSTPYMKNGTTPIQHQQGSDKLKQDTEVAKQDLRSRGLCLVPISSTYPVANETTADFWTPTFGGTFR</sequence>
<organism evidence="8">
    <name type="scientific">Betula platyphylla</name>
    <name type="common">Asian white birch</name>
    <dbReference type="NCBI Taxonomy" id="78630"/>
    <lineage>
        <taxon>Eukaryota</taxon>
        <taxon>Viridiplantae</taxon>
        <taxon>Streptophyta</taxon>
        <taxon>Embryophyta</taxon>
        <taxon>Tracheophyta</taxon>
        <taxon>Spermatophyta</taxon>
        <taxon>Magnoliopsida</taxon>
        <taxon>eudicotyledons</taxon>
        <taxon>Gunneridae</taxon>
        <taxon>Pentapetalae</taxon>
        <taxon>rosids</taxon>
        <taxon>fabids</taxon>
        <taxon>Fagales</taxon>
        <taxon>Betulaceae</taxon>
        <taxon>Betula</taxon>
    </lineage>
</organism>
<dbReference type="CDD" id="cd11393">
    <property type="entry name" value="bHLH_AtbHLH_like"/>
    <property type="match status" value="1"/>
</dbReference>
<dbReference type="EMBL" id="MN605641">
    <property type="protein sequence ID" value="QKZ25447.1"/>
    <property type="molecule type" value="mRNA"/>
</dbReference>
<reference evidence="8" key="1">
    <citation type="submission" date="2019-10" db="EMBL/GenBank/DDBJ databases">
        <title>Analysis of BpbHLH112 gene expression in response to salt and drought in Betula platyphylla.</title>
        <authorList>
            <person name="Cheng J."/>
            <person name="Xi Z."/>
            <person name="Li L."/>
            <person name="Qing T."/>
        </authorList>
    </citation>
    <scope>NUCLEOTIDE SEQUENCE</scope>
</reference>
<accession>A0A7D5DEW2</accession>
<keyword evidence="4" id="KW-0238">DNA-binding</keyword>
<dbReference type="Gene3D" id="4.10.280.10">
    <property type="entry name" value="Helix-loop-helix DNA-binding domain"/>
    <property type="match status" value="1"/>
</dbReference>
<evidence type="ECO:0000256" key="1">
    <source>
        <dbReference type="ARBA" id="ARBA00004123"/>
    </source>
</evidence>
<dbReference type="SUPFAM" id="SSF47459">
    <property type="entry name" value="HLH, helix-loop-helix DNA-binding domain"/>
    <property type="match status" value="1"/>
</dbReference>
<dbReference type="InterPro" id="IPR011598">
    <property type="entry name" value="bHLH_dom"/>
</dbReference>
<evidence type="ECO:0000256" key="2">
    <source>
        <dbReference type="ARBA" id="ARBA00011738"/>
    </source>
</evidence>
<evidence type="ECO:0000256" key="6">
    <source>
        <dbReference type="ARBA" id="ARBA00023242"/>
    </source>
</evidence>
<proteinExistence type="evidence at transcript level"/>
<dbReference type="AlphaFoldDB" id="A0A7D5DEW2"/>
<keyword evidence="3" id="KW-0805">Transcription regulation</keyword>
<evidence type="ECO:0000259" key="7">
    <source>
        <dbReference type="PROSITE" id="PS50888"/>
    </source>
</evidence>
<dbReference type="InterPro" id="IPR036638">
    <property type="entry name" value="HLH_DNA-bd_sf"/>
</dbReference>
<evidence type="ECO:0000256" key="3">
    <source>
        <dbReference type="ARBA" id="ARBA00023015"/>
    </source>
</evidence>